<evidence type="ECO:0000256" key="6">
    <source>
        <dbReference type="SAM" id="MobiDB-lite"/>
    </source>
</evidence>
<evidence type="ECO:0000256" key="5">
    <source>
        <dbReference type="RuleBase" id="RU363051"/>
    </source>
</evidence>
<keyword evidence="10" id="KW-1185">Reference proteome</keyword>
<keyword evidence="3 5" id="KW-0560">Oxidoreductase</keyword>
<dbReference type="InterPro" id="IPR010255">
    <property type="entry name" value="Haem_peroxidase_sf"/>
</dbReference>
<gene>
    <name evidence="9" type="primary">Bcprd10</name>
    <name evidence="9" type="ORF">BCIN_03g07850</name>
</gene>
<evidence type="ECO:0000259" key="8">
    <source>
        <dbReference type="PROSITE" id="PS50873"/>
    </source>
</evidence>
<dbReference type="OrthoDB" id="3533800at2759"/>
<dbReference type="GeneID" id="5426940"/>
<dbReference type="KEGG" id="bfu:BCIN_03g07850"/>
<evidence type="ECO:0000256" key="2">
    <source>
        <dbReference type="ARBA" id="ARBA00022617"/>
    </source>
</evidence>
<dbReference type="Gene3D" id="1.10.520.10">
    <property type="match status" value="1"/>
</dbReference>
<name>A0A384JDN2_BOTFB</name>
<dbReference type="EMBL" id="CP009807">
    <property type="protein sequence ID" value="ATZ48592.1"/>
    <property type="molecule type" value="Genomic_DNA"/>
</dbReference>
<dbReference type="Proteomes" id="UP000001798">
    <property type="component" value="Chromosome 3"/>
</dbReference>
<keyword evidence="2" id="KW-0479">Metal-binding</keyword>
<feature type="transmembrane region" description="Helical" evidence="7">
    <location>
        <begin position="20"/>
        <end position="39"/>
    </location>
</feature>
<reference evidence="9 10" key="2">
    <citation type="journal article" date="2012" name="Eukaryot. Cell">
        <title>Genome update of Botrytis cinerea strains B05.10 and T4.</title>
        <authorList>
            <person name="Staats M."/>
            <person name="van Kan J.A."/>
        </authorList>
    </citation>
    <scope>NUCLEOTIDE SEQUENCE [LARGE SCALE GENOMIC DNA]</scope>
    <source>
        <strain evidence="9 10">B05.10</strain>
    </source>
</reference>
<dbReference type="AlphaFoldDB" id="A0A384JDN2"/>
<dbReference type="GO" id="GO:0034599">
    <property type="term" value="P:cellular response to oxidative stress"/>
    <property type="evidence" value="ECO:0007669"/>
    <property type="project" value="InterPro"/>
</dbReference>
<dbReference type="PANTHER" id="PTHR31356">
    <property type="entry name" value="THYLAKOID LUMENAL 29 KDA PROTEIN, CHLOROPLASTIC-RELATED"/>
    <property type="match status" value="1"/>
</dbReference>
<evidence type="ECO:0000256" key="7">
    <source>
        <dbReference type="SAM" id="Phobius"/>
    </source>
</evidence>
<sequence length="535" mass="56086">MHAIGYIPSLSNTLFLFSNIMYQIFAIASIFSLGFLGVCHGQVTGIDVRDMMEEMEHIWVDNDGTNSNGFVKGVSPCLNYALGSSNQGEQTSAQWVRFAFHDFVTANTTTGTGGMDASLGFESTRGENHGLFVNDSLTFFKPTVNAYLSMSDNIALAVVASVAKCGGSNSGIKLRVGRIDATSAGPAGVPGPATDLNTTLAQFAAAGFDASQTIGLTACGHSLGRVHNSDTPNVVNSSFVTATNLDGGEPFDSTPGVLDPNNINDYLDGTGNRGGPLCTAANVADRSDYRLYISDNNATIQTMSEETAFQTKCNSLFEKMIEVVPSTVTLSDAVKPMEWKAVDVLMDISLRGDVSISGLIRNLYTTTQPPKTVSYSTNSSTGNSSTGTSSETSGSGTSIFGSTTYWPFNSTIAPGTTSLSFNNVTYSVNDNIFVLPAQSSFDSSSGSVIVKSAALTSASGNGVMTAVLYVPTEQEGTISPKIVQQNVTLTSYGTAGAYTLYSTDTVKISSTGTVIVKVAQGDSSSRTIKVTTFAP</sequence>
<feature type="domain" description="Plant heme peroxidase family profile" evidence="8">
    <location>
        <begin position="148"/>
        <end position="271"/>
    </location>
</feature>
<dbReference type="GO" id="GO:0046872">
    <property type="term" value="F:metal ion binding"/>
    <property type="evidence" value="ECO:0007669"/>
    <property type="project" value="UniProtKB-UniRule"/>
</dbReference>
<dbReference type="GO" id="GO:0000302">
    <property type="term" value="P:response to reactive oxygen species"/>
    <property type="evidence" value="ECO:0007669"/>
    <property type="project" value="TreeGrafter"/>
</dbReference>
<proteinExistence type="inferred from homology"/>
<keyword evidence="7" id="KW-1133">Transmembrane helix</keyword>
<accession>A0A384JDN2</accession>
<dbReference type="EC" id="1.11.1.-" evidence="5"/>
<dbReference type="Pfam" id="PF00141">
    <property type="entry name" value="peroxidase"/>
    <property type="match status" value="1"/>
</dbReference>
<evidence type="ECO:0000256" key="3">
    <source>
        <dbReference type="ARBA" id="ARBA00023002"/>
    </source>
</evidence>
<dbReference type="GO" id="GO:0004601">
    <property type="term" value="F:peroxidase activity"/>
    <property type="evidence" value="ECO:0007669"/>
    <property type="project" value="UniProtKB-KW"/>
</dbReference>
<keyword evidence="2" id="KW-0349">Heme</keyword>
<evidence type="ECO:0000256" key="1">
    <source>
        <dbReference type="ARBA" id="ARBA00022559"/>
    </source>
</evidence>
<protein>
    <recommendedName>
        <fullName evidence="5">Peroxidase</fullName>
        <ecNumber evidence="5">1.11.1.-</ecNumber>
    </recommendedName>
</protein>
<evidence type="ECO:0000313" key="10">
    <source>
        <dbReference type="Proteomes" id="UP000001798"/>
    </source>
</evidence>
<reference evidence="9 10" key="3">
    <citation type="journal article" date="2017" name="Mol. Plant Pathol.">
        <title>A gapless genome sequence of the fungus Botrytis cinerea.</title>
        <authorList>
            <person name="Van Kan J.A."/>
            <person name="Stassen J.H."/>
            <person name="Mosbach A."/>
            <person name="Van Der Lee T.A."/>
            <person name="Faino L."/>
            <person name="Farmer A.D."/>
            <person name="Papasotiriou D.G."/>
            <person name="Zhou S."/>
            <person name="Seidl M.F."/>
            <person name="Cottam E."/>
            <person name="Edel D."/>
            <person name="Hahn M."/>
            <person name="Schwartz D.C."/>
            <person name="Dietrich R.A."/>
            <person name="Widdison S."/>
            <person name="Scalliet G."/>
        </authorList>
    </citation>
    <scope>NUCLEOTIDE SEQUENCE [LARGE SCALE GENOMIC DNA]</scope>
    <source>
        <strain evidence="9 10">B05.10</strain>
    </source>
</reference>
<evidence type="ECO:0000256" key="4">
    <source>
        <dbReference type="RuleBase" id="RU004241"/>
    </source>
</evidence>
<comment type="similarity">
    <text evidence="4">Belongs to the peroxidase family.</text>
</comment>
<dbReference type="PROSITE" id="PS50873">
    <property type="entry name" value="PEROXIDASE_4"/>
    <property type="match status" value="1"/>
</dbReference>
<keyword evidence="1 5" id="KW-0575">Peroxidase</keyword>
<dbReference type="GO" id="GO:0042744">
    <property type="term" value="P:hydrogen peroxide catabolic process"/>
    <property type="evidence" value="ECO:0007669"/>
    <property type="project" value="TreeGrafter"/>
</dbReference>
<dbReference type="Gene3D" id="1.10.420.10">
    <property type="entry name" value="Peroxidase, domain 2"/>
    <property type="match status" value="1"/>
</dbReference>
<dbReference type="PANTHER" id="PTHR31356:SF53">
    <property type="entry name" value="HEME PEROXIDASE"/>
    <property type="match status" value="1"/>
</dbReference>
<dbReference type="SUPFAM" id="SSF48113">
    <property type="entry name" value="Heme-dependent peroxidases"/>
    <property type="match status" value="1"/>
</dbReference>
<evidence type="ECO:0000313" key="9">
    <source>
        <dbReference type="EMBL" id="ATZ48592.1"/>
    </source>
</evidence>
<dbReference type="InterPro" id="IPR002016">
    <property type="entry name" value="Haem_peroxidase"/>
</dbReference>
<feature type="compositionally biased region" description="Low complexity" evidence="6">
    <location>
        <begin position="372"/>
        <end position="396"/>
    </location>
</feature>
<reference evidence="9 10" key="1">
    <citation type="journal article" date="2011" name="PLoS Genet.">
        <title>Genomic analysis of the necrotrophic fungal pathogens Sclerotinia sclerotiorum and Botrytis cinerea.</title>
        <authorList>
            <person name="Amselem J."/>
            <person name="Cuomo C.A."/>
            <person name="van Kan J.A."/>
            <person name="Viaud M."/>
            <person name="Benito E.P."/>
            <person name="Couloux A."/>
            <person name="Coutinho P.M."/>
            <person name="de Vries R.P."/>
            <person name="Dyer P.S."/>
            <person name="Fillinger S."/>
            <person name="Fournier E."/>
            <person name="Gout L."/>
            <person name="Hahn M."/>
            <person name="Kohn L."/>
            <person name="Lapalu N."/>
            <person name="Plummer K.M."/>
            <person name="Pradier J.M."/>
            <person name="Quevillon E."/>
            <person name="Sharon A."/>
            <person name="Simon A."/>
            <person name="ten Have A."/>
            <person name="Tudzynski B."/>
            <person name="Tudzynski P."/>
            <person name="Wincker P."/>
            <person name="Andrew M."/>
            <person name="Anthouard V."/>
            <person name="Beever R.E."/>
            <person name="Beffa R."/>
            <person name="Benoit I."/>
            <person name="Bouzid O."/>
            <person name="Brault B."/>
            <person name="Chen Z."/>
            <person name="Choquer M."/>
            <person name="Collemare J."/>
            <person name="Cotton P."/>
            <person name="Danchin E.G."/>
            <person name="Da Silva C."/>
            <person name="Gautier A."/>
            <person name="Giraud C."/>
            <person name="Giraud T."/>
            <person name="Gonzalez C."/>
            <person name="Grossetete S."/>
            <person name="Guldener U."/>
            <person name="Henrissat B."/>
            <person name="Howlett B.J."/>
            <person name="Kodira C."/>
            <person name="Kretschmer M."/>
            <person name="Lappartient A."/>
            <person name="Leroch M."/>
            <person name="Levis C."/>
            <person name="Mauceli E."/>
            <person name="Neuveglise C."/>
            <person name="Oeser B."/>
            <person name="Pearson M."/>
            <person name="Poulain J."/>
            <person name="Poussereau N."/>
            <person name="Quesneville H."/>
            <person name="Rascle C."/>
            <person name="Schumacher J."/>
            <person name="Segurens B."/>
            <person name="Sexton A."/>
            <person name="Silva E."/>
            <person name="Sirven C."/>
            <person name="Soanes D.M."/>
            <person name="Talbot N.J."/>
            <person name="Templeton M."/>
            <person name="Yandava C."/>
            <person name="Yarden O."/>
            <person name="Zeng Q."/>
            <person name="Rollins J.A."/>
            <person name="Lebrun M.H."/>
            <person name="Dickman M."/>
        </authorList>
    </citation>
    <scope>NUCLEOTIDE SEQUENCE [LARGE SCALE GENOMIC DNA]</scope>
    <source>
        <strain evidence="9 10">B05.10</strain>
    </source>
</reference>
<dbReference type="VEuPathDB" id="FungiDB:Bcin03g07850"/>
<dbReference type="RefSeq" id="XP_001546477.2">
    <property type="nucleotide sequence ID" value="XM_001546427.2"/>
</dbReference>
<feature type="region of interest" description="Disordered" evidence="6">
    <location>
        <begin position="371"/>
        <end position="396"/>
    </location>
</feature>
<dbReference type="SMR" id="A0A384JDN2"/>
<dbReference type="GO" id="GO:0020037">
    <property type="term" value="F:heme binding"/>
    <property type="evidence" value="ECO:0007669"/>
    <property type="project" value="UniProtKB-UniRule"/>
</dbReference>
<dbReference type="InterPro" id="IPR044831">
    <property type="entry name" value="Ccp1-like"/>
</dbReference>
<keyword evidence="2" id="KW-0408">Iron</keyword>
<keyword evidence="7" id="KW-0472">Membrane</keyword>
<organism evidence="9 10">
    <name type="scientific">Botryotinia fuckeliana (strain B05.10)</name>
    <name type="common">Noble rot fungus</name>
    <name type="synonym">Botrytis cinerea</name>
    <dbReference type="NCBI Taxonomy" id="332648"/>
    <lineage>
        <taxon>Eukaryota</taxon>
        <taxon>Fungi</taxon>
        <taxon>Dikarya</taxon>
        <taxon>Ascomycota</taxon>
        <taxon>Pezizomycotina</taxon>
        <taxon>Leotiomycetes</taxon>
        <taxon>Helotiales</taxon>
        <taxon>Sclerotiniaceae</taxon>
        <taxon>Botrytis</taxon>
    </lineage>
</organism>
<keyword evidence="7" id="KW-0812">Transmembrane</keyword>